<dbReference type="SMART" id="SM00256">
    <property type="entry name" value="FBOX"/>
    <property type="match status" value="1"/>
</dbReference>
<evidence type="ECO:0000313" key="7">
    <source>
        <dbReference type="Proteomes" id="UP001292094"/>
    </source>
</evidence>
<feature type="domain" description="F-box" evidence="5">
    <location>
        <begin position="75"/>
        <end position="122"/>
    </location>
</feature>
<dbReference type="PROSITE" id="PS50294">
    <property type="entry name" value="WD_REPEATS_REGION"/>
    <property type="match status" value="1"/>
</dbReference>
<dbReference type="Gene3D" id="1.20.1280.50">
    <property type="match status" value="1"/>
</dbReference>
<protein>
    <recommendedName>
        <fullName evidence="5">F-box domain-containing protein</fullName>
    </recommendedName>
</protein>
<feature type="compositionally biased region" description="Polar residues" evidence="4">
    <location>
        <begin position="455"/>
        <end position="464"/>
    </location>
</feature>
<dbReference type="InterPro" id="IPR001810">
    <property type="entry name" value="F-box_dom"/>
</dbReference>
<dbReference type="Proteomes" id="UP001292094">
    <property type="component" value="Unassembled WGS sequence"/>
</dbReference>
<evidence type="ECO:0000256" key="1">
    <source>
        <dbReference type="ARBA" id="ARBA00022574"/>
    </source>
</evidence>
<dbReference type="AlphaFoldDB" id="A0AAE1QMU6"/>
<dbReference type="InterPro" id="IPR011047">
    <property type="entry name" value="Quinoprotein_ADH-like_sf"/>
</dbReference>
<dbReference type="SUPFAM" id="SSF81383">
    <property type="entry name" value="F-box domain"/>
    <property type="match status" value="1"/>
</dbReference>
<organism evidence="6 7">
    <name type="scientific">Petrolisthes manimaculis</name>
    <dbReference type="NCBI Taxonomy" id="1843537"/>
    <lineage>
        <taxon>Eukaryota</taxon>
        <taxon>Metazoa</taxon>
        <taxon>Ecdysozoa</taxon>
        <taxon>Arthropoda</taxon>
        <taxon>Crustacea</taxon>
        <taxon>Multicrustacea</taxon>
        <taxon>Malacostraca</taxon>
        <taxon>Eumalacostraca</taxon>
        <taxon>Eucarida</taxon>
        <taxon>Decapoda</taxon>
        <taxon>Pleocyemata</taxon>
        <taxon>Anomura</taxon>
        <taxon>Galatheoidea</taxon>
        <taxon>Porcellanidae</taxon>
        <taxon>Petrolisthes</taxon>
    </lineage>
</organism>
<evidence type="ECO:0000256" key="3">
    <source>
        <dbReference type="PROSITE-ProRule" id="PRU00221"/>
    </source>
</evidence>
<dbReference type="SUPFAM" id="SSF50998">
    <property type="entry name" value="Quinoprotein alcohol dehydrogenase-like"/>
    <property type="match status" value="1"/>
</dbReference>
<dbReference type="PROSITE" id="PS50082">
    <property type="entry name" value="WD_REPEATS_2"/>
    <property type="match status" value="1"/>
</dbReference>
<evidence type="ECO:0000259" key="5">
    <source>
        <dbReference type="PROSITE" id="PS50181"/>
    </source>
</evidence>
<proteinExistence type="predicted"/>
<evidence type="ECO:0000256" key="4">
    <source>
        <dbReference type="SAM" id="MobiDB-lite"/>
    </source>
</evidence>
<reference evidence="6" key="1">
    <citation type="submission" date="2023-11" db="EMBL/GenBank/DDBJ databases">
        <title>Genome assemblies of two species of porcelain crab, Petrolisthes cinctipes and Petrolisthes manimaculis (Anomura: Porcellanidae).</title>
        <authorList>
            <person name="Angst P."/>
        </authorList>
    </citation>
    <scope>NUCLEOTIDE SEQUENCE</scope>
    <source>
        <strain evidence="6">PB745_02</strain>
        <tissue evidence="6">Gill</tissue>
    </source>
</reference>
<keyword evidence="1 3" id="KW-0853">WD repeat</keyword>
<dbReference type="Pfam" id="PF12937">
    <property type="entry name" value="F-box-like"/>
    <property type="match status" value="1"/>
</dbReference>
<feature type="repeat" description="WD" evidence="3">
    <location>
        <begin position="276"/>
        <end position="317"/>
    </location>
</feature>
<dbReference type="SMART" id="SM00320">
    <property type="entry name" value="WD40"/>
    <property type="match status" value="2"/>
</dbReference>
<feature type="compositionally biased region" description="Pro residues" evidence="4">
    <location>
        <begin position="257"/>
        <end position="267"/>
    </location>
</feature>
<dbReference type="SUPFAM" id="SSF50978">
    <property type="entry name" value="WD40 repeat-like"/>
    <property type="match status" value="1"/>
</dbReference>
<dbReference type="InterPro" id="IPR001680">
    <property type="entry name" value="WD40_rpt"/>
</dbReference>
<sequence length="747" mass="80911">MSLMSDVAITRHPIMEELIEEVQRLDVDKQRWLLVELLSSHQPDTQLSLLTPVLSAAPGYVKWRATCLLSTHMMPDLVSLLPPELQLAVLSYVDGISLLNACRVSHNWCSLIGSHQQLWSDKCRHLGINLSSAPPWPSHPHPLDWQRVYVGVVRQSAALKCGRAFSQSWMHLHNCTTPIKAVDYKEGYLCTVSEADQVTIWHLGLNVAVLTFSCQRTVSCLCLHPASLLLCGHFTGILTSWDLSAMPRPSQSSGNHKPPPYPSPPQAEPGALVNKFKMHAGPVFSCDFSEELDVMVSGGADECLKLWSLSSGLVLHSLASRDHWVLRVKLLPASTSSTLPDQSAKHRVIYMTRQRVSKLSWPAGCKQNCVKCKCSICEGKTARCKQNGVKAESWSFEESISFVSENSGATSSNISIHRGGVTQENTLCKSCDSSASGKMTIEGSVGDSTSESRKNNNSSANTASCEADSQVKSHGILDKISEDGSIDLNYSDHGIFTPGLQLSSKHIALVQQDLDEKSAKLFLFDINTLAPIRTLALWFKVKKLLALGNRYALLLTPGSMLYSSTLTVLDVVTGEEAGSSTVPHSKMTTPDGAQIVVGETGWLDGLGPHLPQPPLALAPNFKHRSRGCTSCKSNQPGDCDSSAAAYNMSSFSRDGRACISACVGTCEGGCLPCTSNSHSPVHTSVDVFCGQHQKCTSQGGTNSIPLTNLKLGTGGHLVLAAGVQTEPGRLFTLWWAEAGMEEKHKKE</sequence>
<accession>A0AAE1QMU6</accession>
<dbReference type="PROSITE" id="PS50181">
    <property type="entry name" value="FBOX"/>
    <property type="match status" value="1"/>
</dbReference>
<keyword evidence="7" id="KW-1185">Reference proteome</keyword>
<dbReference type="InterPro" id="IPR036322">
    <property type="entry name" value="WD40_repeat_dom_sf"/>
</dbReference>
<dbReference type="InterPro" id="IPR015943">
    <property type="entry name" value="WD40/YVTN_repeat-like_dom_sf"/>
</dbReference>
<keyword evidence="2" id="KW-0677">Repeat</keyword>
<feature type="region of interest" description="Disordered" evidence="4">
    <location>
        <begin position="248"/>
        <end position="268"/>
    </location>
</feature>
<evidence type="ECO:0000256" key="2">
    <source>
        <dbReference type="ARBA" id="ARBA00022737"/>
    </source>
</evidence>
<comment type="caution">
    <text evidence="6">The sequence shown here is derived from an EMBL/GenBank/DDBJ whole genome shotgun (WGS) entry which is preliminary data.</text>
</comment>
<dbReference type="PANTHER" id="PTHR44436">
    <property type="entry name" value="F-BOX/WD REPEAT-CONTAINING PROTEIN 2"/>
    <property type="match status" value="1"/>
</dbReference>
<evidence type="ECO:0000313" key="6">
    <source>
        <dbReference type="EMBL" id="KAK4329610.1"/>
    </source>
</evidence>
<dbReference type="InterPro" id="IPR042627">
    <property type="entry name" value="FBXW2"/>
</dbReference>
<feature type="region of interest" description="Disordered" evidence="4">
    <location>
        <begin position="442"/>
        <end position="467"/>
    </location>
</feature>
<dbReference type="InterPro" id="IPR036047">
    <property type="entry name" value="F-box-like_dom_sf"/>
</dbReference>
<dbReference type="Gene3D" id="2.130.10.10">
    <property type="entry name" value="YVTN repeat-like/Quinoprotein amine dehydrogenase"/>
    <property type="match status" value="1"/>
</dbReference>
<gene>
    <name evidence="6" type="ORF">Pmani_000013</name>
</gene>
<dbReference type="PANTHER" id="PTHR44436:SF1">
    <property type="entry name" value="F-BOX_WD REPEAT-CONTAINING PROTEIN 2"/>
    <property type="match status" value="1"/>
</dbReference>
<dbReference type="EMBL" id="JAWZYT010000002">
    <property type="protein sequence ID" value="KAK4329610.1"/>
    <property type="molecule type" value="Genomic_DNA"/>
</dbReference>
<name>A0AAE1QMU6_9EUCA</name>